<reference evidence="4 5" key="2">
    <citation type="submission" date="2017-08" db="EMBL/GenBank/DDBJ databases">
        <authorList>
            <person name="de Groot N.N."/>
        </authorList>
    </citation>
    <scope>NUCLEOTIDE SEQUENCE [LARGE SCALE GENOMIC DNA]</scope>
    <source>
        <strain evidence="4">Orrdi1</strain>
    </source>
</reference>
<evidence type="ECO:0000259" key="2">
    <source>
        <dbReference type="Pfam" id="PF18715"/>
    </source>
</evidence>
<dbReference type="EMBL" id="FLRC01000023">
    <property type="protein sequence ID" value="SBT25975.1"/>
    <property type="molecule type" value="Genomic_DNA"/>
</dbReference>
<protein>
    <submittedName>
        <fullName evidence="3">Phage baseplate assembly protein V</fullName>
    </submittedName>
</protein>
<accession>A0A1C3K3J5</accession>
<dbReference type="STRING" id="1851544.ODI_01783"/>
<name>A0A1C3K3J5_9BURK</name>
<dbReference type="NCBIfam" id="TIGR01644">
    <property type="entry name" value="phage_P2_V"/>
    <property type="match status" value="1"/>
</dbReference>
<dbReference type="InterPro" id="IPR013046">
    <property type="entry name" value="GpV/Gp45"/>
</dbReference>
<dbReference type="Gene3D" id="2.40.50.230">
    <property type="entry name" value="Gp5 N-terminal domain"/>
    <property type="match status" value="1"/>
</dbReference>
<dbReference type="InterPro" id="IPR044033">
    <property type="entry name" value="GpV-like_apex"/>
</dbReference>
<organism evidence="3 5">
    <name type="scientific">Orrella dioscoreae</name>
    <dbReference type="NCBI Taxonomy" id="1851544"/>
    <lineage>
        <taxon>Bacteria</taxon>
        <taxon>Pseudomonadati</taxon>
        <taxon>Pseudomonadota</taxon>
        <taxon>Betaproteobacteria</taxon>
        <taxon>Burkholderiales</taxon>
        <taxon>Alcaligenaceae</taxon>
        <taxon>Orrella</taxon>
    </lineage>
</organism>
<dbReference type="OrthoDB" id="4931325at2"/>
<feature type="domain" description="Phage spike trimer" evidence="2">
    <location>
        <begin position="124"/>
        <end position="187"/>
    </location>
</feature>
<dbReference type="EMBL" id="LT907988">
    <property type="protein sequence ID" value="SOE50865.1"/>
    <property type="molecule type" value="Genomic_DNA"/>
</dbReference>
<dbReference type="Pfam" id="PF18946">
    <property type="entry name" value="Apex"/>
    <property type="match status" value="1"/>
</dbReference>
<evidence type="ECO:0000313" key="3">
    <source>
        <dbReference type="EMBL" id="SBT25975.1"/>
    </source>
</evidence>
<reference evidence="3 5" key="1">
    <citation type="submission" date="2016-06" db="EMBL/GenBank/DDBJ databases">
        <authorList>
            <person name="Kjaerup R.B."/>
            <person name="Dalgaard T.S."/>
            <person name="Juul-Madsen H.R."/>
        </authorList>
    </citation>
    <scope>NUCLEOTIDE SEQUENCE [LARGE SCALE GENOMIC DNA]</scope>
    <source>
        <strain evidence="3">Orrdi1</strain>
    </source>
</reference>
<dbReference type="Pfam" id="PF18715">
    <property type="entry name" value="Phage_spike"/>
    <property type="match status" value="1"/>
</dbReference>
<evidence type="ECO:0000313" key="5">
    <source>
        <dbReference type="Proteomes" id="UP000078558"/>
    </source>
</evidence>
<evidence type="ECO:0000313" key="4">
    <source>
        <dbReference type="EMBL" id="SOE50865.1"/>
    </source>
</evidence>
<evidence type="ECO:0000259" key="1">
    <source>
        <dbReference type="Pfam" id="PF04717"/>
    </source>
</evidence>
<keyword evidence="5" id="KW-1185">Reference proteome</keyword>
<dbReference type="Gene3D" id="6.20.150.10">
    <property type="match status" value="1"/>
</dbReference>
<feature type="domain" description="Gp5/Type VI secretion system Vgr protein OB-fold" evidence="1">
    <location>
        <begin position="18"/>
        <end position="87"/>
    </location>
</feature>
<dbReference type="InterPro" id="IPR037026">
    <property type="entry name" value="Vgr_OB-fold_dom_sf"/>
</dbReference>
<dbReference type="Proteomes" id="UP000078558">
    <property type="component" value="Chromosome I"/>
</dbReference>
<sequence>MGGMDTEDLHRLIANLIRRGTVMAVDLTATPPCVRVSSGAMESDWMPWVENRAGETTTWSAPTIGEQGIIFSPGGEPEQGVFLRGIYSSTIRPPSTSADEHVRQFPDGARISYDHTSGHLQATGIKTCNVEASERITLKAPDILLDGRATVTDLLSYQAGMSGTNGKGNSTAITGDITHHTGKLSSNGVVLHTHTHGGVQGGGDNTQGPN</sequence>
<dbReference type="KEGG" id="odi:ODI_R3028"/>
<dbReference type="InterPro" id="IPR040629">
    <property type="entry name" value="Phage_spike"/>
</dbReference>
<dbReference type="InterPro" id="IPR006531">
    <property type="entry name" value="Gp5/Vgr_OB"/>
</dbReference>
<dbReference type="Pfam" id="PF04717">
    <property type="entry name" value="Phage_base_V"/>
    <property type="match status" value="1"/>
</dbReference>
<dbReference type="AlphaFoldDB" id="A0A1C3K3J5"/>
<gene>
    <name evidence="3" type="ORF">ODI_01783</name>
    <name evidence="4" type="ORF">ODI_R3028</name>
</gene>
<proteinExistence type="predicted"/>